<keyword evidence="4" id="KW-1185">Reference proteome</keyword>
<proteinExistence type="predicted"/>
<dbReference type="OrthoDB" id="6336326at2"/>
<accession>A0A2S9V448</accession>
<dbReference type="AlphaFoldDB" id="A0A2S9V448"/>
<name>A0A2S9V448_9ALTE</name>
<evidence type="ECO:0000256" key="1">
    <source>
        <dbReference type="SAM" id="MobiDB-lite"/>
    </source>
</evidence>
<organism evidence="3 4">
    <name type="scientific">Alteromonas alba</name>
    <dbReference type="NCBI Taxonomy" id="2079529"/>
    <lineage>
        <taxon>Bacteria</taxon>
        <taxon>Pseudomonadati</taxon>
        <taxon>Pseudomonadota</taxon>
        <taxon>Gammaproteobacteria</taxon>
        <taxon>Alteromonadales</taxon>
        <taxon>Alteromonadaceae</taxon>
        <taxon>Alteromonas/Salinimonas group</taxon>
        <taxon>Alteromonas</taxon>
    </lineage>
</organism>
<keyword evidence="2" id="KW-0472">Membrane</keyword>
<dbReference type="Proteomes" id="UP000238949">
    <property type="component" value="Unassembled WGS sequence"/>
</dbReference>
<dbReference type="RefSeq" id="WP_105936690.1">
    <property type="nucleotide sequence ID" value="NZ_PVNP01000211.1"/>
</dbReference>
<keyword evidence="2" id="KW-1133">Transmembrane helix</keyword>
<feature type="transmembrane region" description="Helical" evidence="2">
    <location>
        <begin position="76"/>
        <end position="97"/>
    </location>
</feature>
<evidence type="ECO:0000256" key="2">
    <source>
        <dbReference type="SAM" id="Phobius"/>
    </source>
</evidence>
<feature type="transmembrane region" description="Helical" evidence="2">
    <location>
        <begin position="109"/>
        <end position="131"/>
    </location>
</feature>
<dbReference type="EMBL" id="PVNP01000211">
    <property type="protein sequence ID" value="PRO71236.1"/>
    <property type="molecule type" value="Genomic_DNA"/>
</dbReference>
<comment type="caution">
    <text evidence="3">The sequence shown here is derived from an EMBL/GenBank/DDBJ whole genome shotgun (WGS) entry which is preliminary data.</text>
</comment>
<gene>
    <name evidence="3" type="ORF">C6Y40_22825</name>
</gene>
<sequence>MNQSSVNEPATPRPDSNVPDGASPHQEQPAEQVPQPDVTLDEVIAAVSDLIEAKKLQFSAQWDLVGAEAKLLRQSVLVTALATLATFAFGCVCWLILNAASAVLLAKAGIHAAAVAGILLLVNGLLMYVAWRVAKDAFKHISINPLVAAVKGEPEEGSDKAQQSKQES</sequence>
<protein>
    <submittedName>
        <fullName evidence="3">Uncharacterized protein</fullName>
    </submittedName>
</protein>
<evidence type="ECO:0000313" key="3">
    <source>
        <dbReference type="EMBL" id="PRO71236.1"/>
    </source>
</evidence>
<keyword evidence="2" id="KW-0812">Transmembrane</keyword>
<feature type="region of interest" description="Disordered" evidence="1">
    <location>
        <begin position="1"/>
        <end position="35"/>
    </location>
</feature>
<evidence type="ECO:0000313" key="4">
    <source>
        <dbReference type="Proteomes" id="UP000238949"/>
    </source>
</evidence>
<reference evidence="4" key="1">
    <citation type="journal article" date="2020" name="Int. J. Syst. Evol. Microbiol.">
        <title>Alteromonas alba sp. nov., a marine bacterium isolated from the seawater of the West Pacific Ocean.</title>
        <authorList>
            <person name="Sun C."/>
            <person name="Wu Y.-H."/>
            <person name="Xamxidin M."/>
            <person name="Cheng H."/>
            <person name="Xu X.-W."/>
        </authorList>
    </citation>
    <scope>NUCLEOTIDE SEQUENCE [LARGE SCALE GENOMIC DNA]</scope>
    <source>
        <strain evidence="4">190</strain>
    </source>
</reference>